<organism evidence="1 2">
    <name type="scientific">Hazenella coriacea</name>
    <dbReference type="NCBI Taxonomy" id="1179467"/>
    <lineage>
        <taxon>Bacteria</taxon>
        <taxon>Bacillati</taxon>
        <taxon>Bacillota</taxon>
        <taxon>Bacilli</taxon>
        <taxon>Bacillales</taxon>
        <taxon>Thermoactinomycetaceae</taxon>
        <taxon>Hazenella</taxon>
    </lineage>
</organism>
<accession>A0A4R3L7S3</accession>
<sequence length="78" mass="8822">MFENLGIKSEPFDKGKEKATLRGAFSMPFAFSRNQRGERTYPPLCKVQAQRGGKSSSDAYGISEYYLIETTEIPMLFC</sequence>
<dbReference type="Proteomes" id="UP000294937">
    <property type="component" value="Unassembled WGS sequence"/>
</dbReference>
<comment type="caution">
    <text evidence="1">The sequence shown here is derived from an EMBL/GenBank/DDBJ whole genome shotgun (WGS) entry which is preliminary data.</text>
</comment>
<proteinExistence type="predicted"/>
<evidence type="ECO:0000313" key="2">
    <source>
        <dbReference type="Proteomes" id="UP000294937"/>
    </source>
</evidence>
<dbReference type="EMBL" id="SMAG01000003">
    <property type="protein sequence ID" value="TCS95030.1"/>
    <property type="molecule type" value="Genomic_DNA"/>
</dbReference>
<dbReference type="AlphaFoldDB" id="A0A4R3L7S3"/>
<reference evidence="1 2" key="1">
    <citation type="submission" date="2019-03" db="EMBL/GenBank/DDBJ databases">
        <title>Genomic Encyclopedia of Type Strains, Phase IV (KMG-IV): sequencing the most valuable type-strain genomes for metagenomic binning, comparative biology and taxonomic classification.</title>
        <authorList>
            <person name="Goeker M."/>
        </authorList>
    </citation>
    <scope>NUCLEOTIDE SEQUENCE [LARGE SCALE GENOMIC DNA]</scope>
    <source>
        <strain evidence="1 2">DSM 45707</strain>
    </source>
</reference>
<evidence type="ECO:0000313" key="1">
    <source>
        <dbReference type="EMBL" id="TCS95030.1"/>
    </source>
</evidence>
<keyword evidence="2" id="KW-1185">Reference proteome</keyword>
<protein>
    <submittedName>
        <fullName evidence="1">Uncharacterized protein</fullName>
    </submittedName>
</protein>
<gene>
    <name evidence="1" type="ORF">EDD58_103455</name>
</gene>
<name>A0A4R3L7S3_9BACL</name>